<evidence type="ECO:0000313" key="1">
    <source>
        <dbReference type="EMBL" id="MCI02777.1"/>
    </source>
</evidence>
<feature type="non-terminal residue" evidence="1">
    <location>
        <position position="56"/>
    </location>
</feature>
<comment type="caution">
    <text evidence="1">The sequence shown here is derived from an EMBL/GenBank/DDBJ whole genome shotgun (WGS) entry which is preliminary data.</text>
</comment>
<reference evidence="1 2" key="1">
    <citation type="journal article" date="2018" name="Front. Plant Sci.">
        <title>Red Clover (Trifolium pratense) and Zigzag Clover (T. medium) - A Picture of Genomic Similarities and Differences.</title>
        <authorList>
            <person name="Dluhosova J."/>
            <person name="Istvanek J."/>
            <person name="Nedelnik J."/>
            <person name="Repkova J."/>
        </authorList>
    </citation>
    <scope>NUCLEOTIDE SEQUENCE [LARGE SCALE GENOMIC DNA]</scope>
    <source>
        <strain evidence="2">cv. 10/8</strain>
        <tissue evidence="1">Leaf</tissue>
    </source>
</reference>
<dbReference type="EMBL" id="LXQA010050146">
    <property type="protein sequence ID" value="MCI02777.1"/>
    <property type="molecule type" value="Genomic_DNA"/>
</dbReference>
<keyword evidence="2" id="KW-1185">Reference proteome</keyword>
<organism evidence="1 2">
    <name type="scientific">Trifolium medium</name>
    <dbReference type="NCBI Taxonomy" id="97028"/>
    <lineage>
        <taxon>Eukaryota</taxon>
        <taxon>Viridiplantae</taxon>
        <taxon>Streptophyta</taxon>
        <taxon>Embryophyta</taxon>
        <taxon>Tracheophyta</taxon>
        <taxon>Spermatophyta</taxon>
        <taxon>Magnoliopsida</taxon>
        <taxon>eudicotyledons</taxon>
        <taxon>Gunneridae</taxon>
        <taxon>Pentapetalae</taxon>
        <taxon>rosids</taxon>
        <taxon>fabids</taxon>
        <taxon>Fabales</taxon>
        <taxon>Fabaceae</taxon>
        <taxon>Papilionoideae</taxon>
        <taxon>50 kb inversion clade</taxon>
        <taxon>NPAAA clade</taxon>
        <taxon>Hologalegina</taxon>
        <taxon>IRL clade</taxon>
        <taxon>Trifolieae</taxon>
        <taxon>Trifolium</taxon>
    </lineage>
</organism>
<name>A0A392NSF5_9FABA</name>
<accession>A0A392NSF5</accession>
<sequence>MVAVFNGEDGLKLVEVMEMICWCYLWVEETDEWKMVMISPLFMRWWCDDFGLIGVR</sequence>
<dbReference type="Proteomes" id="UP000265520">
    <property type="component" value="Unassembled WGS sequence"/>
</dbReference>
<protein>
    <submittedName>
        <fullName evidence="1">Uncharacterized protein</fullName>
    </submittedName>
</protein>
<dbReference type="AlphaFoldDB" id="A0A392NSF5"/>
<proteinExistence type="predicted"/>
<evidence type="ECO:0000313" key="2">
    <source>
        <dbReference type="Proteomes" id="UP000265520"/>
    </source>
</evidence>